<dbReference type="InterPro" id="IPR024079">
    <property type="entry name" value="MetalloPept_cat_dom_sf"/>
</dbReference>
<feature type="binding site" evidence="4">
    <location>
        <position position="473"/>
    </location>
    <ligand>
        <name>Zn(2+)</name>
        <dbReference type="ChEBI" id="CHEBI:29105"/>
        <note>catalytic</note>
    </ligand>
</feature>
<accession>A0A0C3C540</accession>
<dbReference type="GO" id="GO:0006508">
    <property type="term" value="P:proteolysis"/>
    <property type="evidence" value="ECO:0007669"/>
    <property type="project" value="InterPro"/>
</dbReference>
<dbReference type="FunCoup" id="A0A0C3C540">
    <property type="interactions" value="25"/>
</dbReference>
<dbReference type="EMBL" id="KN832987">
    <property type="protein sequence ID" value="KIM84742.1"/>
    <property type="molecule type" value="Genomic_DNA"/>
</dbReference>
<evidence type="ECO:0000259" key="6">
    <source>
        <dbReference type="PROSITE" id="PS50214"/>
    </source>
</evidence>
<dbReference type="InterPro" id="IPR036436">
    <property type="entry name" value="Disintegrin_dom_sf"/>
</dbReference>
<dbReference type="InterPro" id="IPR001590">
    <property type="entry name" value="Peptidase_M12B"/>
</dbReference>
<evidence type="ECO:0000256" key="1">
    <source>
        <dbReference type="ARBA" id="ARBA00023157"/>
    </source>
</evidence>
<keyword evidence="1" id="KW-1015">Disulfide bond</keyword>
<dbReference type="SUPFAM" id="SSF57552">
    <property type="entry name" value="Blood coagulation inhibitor (disintegrin)"/>
    <property type="match status" value="1"/>
</dbReference>
<feature type="domain" description="Peptidase M12B" evidence="7">
    <location>
        <begin position="319"/>
        <end position="532"/>
    </location>
</feature>
<dbReference type="OrthoDB" id="5951731at2759"/>
<dbReference type="FunFam" id="4.10.70.10:FF:000003">
    <property type="entry name" value="Disintegrin and metalloproteinase domain-containing protein 17"/>
    <property type="match status" value="1"/>
</dbReference>
<feature type="binding site" evidence="4">
    <location>
        <position position="469"/>
    </location>
    <ligand>
        <name>Zn(2+)</name>
        <dbReference type="ChEBI" id="CHEBI:29105"/>
        <note>catalytic</note>
    </ligand>
</feature>
<dbReference type="Proteomes" id="UP000054166">
    <property type="component" value="Unassembled WGS sequence"/>
</dbReference>
<keyword evidence="5" id="KW-0812">Transmembrane</keyword>
<dbReference type="PANTHER" id="PTHR11905">
    <property type="entry name" value="ADAM A DISINTEGRIN AND METALLOPROTEASE DOMAIN"/>
    <property type="match status" value="1"/>
</dbReference>
<dbReference type="Pfam" id="PF13688">
    <property type="entry name" value="Reprolysin_5"/>
    <property type="match status" value="1"/>
</dbReference>
<dbReference type="CDD" id="cd04271">
    <property type="entry name" value="ZnMc_ADAM_fungal"/>
    <property type="match status" value="1"/>
</dbReference>
<name>A0A0C3C540_PILCF</name>
<evidence type="ECO:0000313" key="8">
    <source>
        <dbReference type="EMBL" id="KIM84742.1"/>
    </source>
</evidence>
<proteinExistence type="predicted"/>
<evidence type="ECO:0000256" key="2">
    <source>
        <dbReference type="ARBA" id="ARBA00056552"/>
    </source>
</evidence>
<keyword evidence="4" id="KW-0862">Zinc</keyword>
<dbReference type="GO" id="GO:0004222">
    <property type="term" value="F:metalloendopeptidase activity"/>
    <property type="evidence" value="ECO:0007669"/>
    <property type="project" value="InterPro"/>
</dbReference>
<dbReference type="HOGENOM" id="CLU_012383_2_0_1"/>
<feature type="binding site" evidence="4">
    <location>
        <position position="479"/>
    </location>
    <ligand>
        <name>Zn(2+)</name>
        <dbReference type="ChEBI" id="CHEBI:29105"/>
        <note>catalytic</note>
    </ligand>
</feature>
<evidence type="ECO:0000259" key="7">
    <source>
        <dbReference type="PROSITE" id="PS50215"/>
    </source>
</evidence>
<comment type="function">
    <text evidence="2">Probable zinc protease.</text>
</comment>
<feature type="domain" description="Disintegrin" evidence="6">
    <location>
        <begin position="555"/>
        <end position="643"/>
    </location>
</feature>
<keyword evidence="9" id="KW-1185">Reference proteome</keyword>
<comment type="caution">
    <text evidence="4">Lacks conserved residue(s) required for the propagation of feature annotation.</text>
</comment>
<dbReference type="InterPro" id="IPR001762">
    <property type="entry name" value="Disintegrin_dom"/>
</dbReference>
<keyword evidence="5" id="KW-0472">Membrane</keyword>
<sequence>MKPAFIRTAASSPPARPIKRLAHPSTLALEILPRQSLTFLATYDRRSSFPLHSTTLRYTDSFRLTISAFGDDFHLHLRPNDYLIHPSARINYFHTGPDGQNIFSHTEPLLRESVKAYMGEVIPAHHSPSRMREDAAGVIPRPSGKSELGWARIVVHTQGDVIQGIPPVFEGAFSVDGVVHHVMTKENYLRNKLTIDPDLLSPLDDPDSRLVIWRDSDIMSAREEQLARVSSDSIYRRTRPHTCGHDNLSFNTDPLENPALRKTVSKHWYDPFSVLGVSFRNESFVKRDDVAGGTTGSTLVTITFVNSIGQNAGCPQSQKVVYMGVAADCEYTQQYGSPQNATTQILTNWNTASALYKTTFNVSLGIVELQVQNTSCPSTADPALPWNVDCNSSVTLNDRLSLFSGWRGQKGDDGAGLWHLMSGCPTGTEVGIAWLATLCQQTSSGSAPSIVSGTAVSTAGRTEWQVIAHEIGHNFGAIHDCTDGCNSSTPCCPLNTQTCDANSQFLMNPVSDAGEMKFSQCSLGNICSLMQDNAQGKTNTSCLLNPDPSRQTISLQMCGNGIVEAGEDCDPGKDTISTCCDSTTCKFTSGSVCDPLSSQCCTSKCTFAPSTQVCRPSKDSQCDVAEMCTGNSSACPADVTAPNGKSCGSNGLACASGQCTSISKQCQMIGASMNLQSACPSKDQNCQVSCQDPTQSNQCVVLQSQLIDGSPCGYGGMCNNGNCQPGSLLDTAKAWYTQNLQISIPVTVIIGIILLLLLFSIYKGRQLFDHLNDMPSDLISRFEKMLRRNPCQIGTGEGAATASEQLDFSSD</sequence>
<dbReference type="GO" id="GO:0046872">
    <property type="term" value="F:metal ion binding"/>
    <property type="evidence" value="ECO:0007669"/>
    <property type="project" value="UniProtKB-KW"/>
</dbReference>
<dbReference type="PROSITE" id="PS50215">
    <property type="entry name" value="ADAM_MEPRO"/>
    <property type="match status" value="1"/>
</dbReference>
<dbReference type="InParanoid" id="A0A0C3C540"/>
<dbReference type="PROSITE" id="PS50214">
    <property type="entry name" value="DISINTEGRIN_2"/>
    <property type="match status" value="1"/>
</dbReference>
<protein>
    <recommendedName>
        <fullName evidence="3">Disintegrin and metalloproteinase domain-containing protein B</fullName>
    </recommendedName>
</protein>
<gene>
    <name evidence="8" type="ORF">PILCRDRAFT_67631</name>
</gene>
<evidence type="ECO:0000256" key="5">
    <source>
        <dbReference type="SAM" id="Phobius"/>
    </source>
</evidence>
<dbReference type="InterPro" id="IPR034028">
    <property type="entry name" value="ZnMc_ADAM_fungal"/>
</dbReference>
<evidence type="ECO:0000256" key="4">
    <source>
        <dbReference type="PROSITE-ProRule" id="PRU00276"/>
    </source>
</evidence>
<dbReference type="Gene3D" id="3.40.390.10">
    <property type="entry name" value="Collagenase (Catalytic Domain)"/>
    <property type="match status" value="1"/>
</dbReference>
<dbReference type="STRING" id="765440.A0A0C3C540"/>
<dbReference type="Gene3D" id="4.10.70.10">
    <property type="entry name" value="Disintegrin domain"/>
    <property type="match status" value="1"/>
</dbReference>
<dbReference type="Pfam" id="PF00200">
    <property type="entry name" value="Disintegrin"/>
    <property type="match status" value="1"/>
</dbReference>
<keyword evidence="4" id="KW-0479">Metal-binding</keyword>
<dbReference type="PANTHER" id="PTHR11905:SF159">
    <property type="entry name" value="ADAM METALLOPROTEASE"/>
    <property type="match status" value="1"/>
</dbReference>
<dbReference type="Pfam" id="PF01562">
    <property type="entry name" value="Pep_M12B_propep"/>
    <property type="match status" value="1"/>
</dbReference>
<dbReference type="AlphaFoldDB" id="A0A0C3C540"/>
<evidence type="ECO:0000313" key="9">
    <source>
        <dbReference type="Proteomes" id="UP000054166"/>
    </source>
</evidence>
<dbReference type="InterPro" id="IPR002870">
    <property type="entry name" value="Peptidase_M12B_N"/>
</dbReference>
<feature type="transmembrane region" description="Helical" evidence="5">
    <location>
        <begin position="742"/>
        <end position="762"/>
    </location>
</feature>
<reference evidence="8 9" key="1">
    <citation type="submission" date="2014-04" db="EMBL/GenBank/DDBJ databases">
        <authorList>
            <consortium name="DOE Joint Genome Institute"/>
            <person name="Kuo A."/>
            <person name="Tarkka M."/>
            <person name="Buscot F."/>
            <person name="Kohler A."/>
            <person name="Nagy L.G."/>
            <person name="Floudas D."/>
            <person name="Copeland A."/>
            <person name="Barry K.W."/>
            <person name="Cichocki N."/>
            <person name="Veneault-Fourrey C."/>
            <person name="LaButti K."/>
            <person name="Lindquist E.A."/>
            <person name="Lipzen A."/>
            <person name="Lundell T."/>
            <person name="Morin E."/>
            <person name="Murat C."/>
            <person name="Sun H."/>
            <person name="Tunlid A."/>
            <person name="Henrissat B."/>
            <person name="Grigoriev I.V."/>
            <person name="Hibbett D.S."/>
            <person name="Martin F."/>
            <person name="Nordberg H.P."/>
            <person name="Cantor M.N."/>
            <person name="Hua S.X."/>
        </authorList>
    </citation>
    <scope>NUCLEOTIDE SEQUENCE [LARGE SCALE GENOMIC DNA]</scope>
    <source>
        <strain evidence="8 9">F 1598</strain>
    </source>
</reference>
<organism evidence="8 9">
    <name type="scientific">Piloderma croceum (strain F 1598)</name>
    <dbReference type="NCBI Taxonomy" id="765440"/>
    <lineage>
        <taxon>Eukaryota</taxon>
        <taxon>Fungi</taxon>
        <taxon>Dikarya</taxon>
        <taxon>Basidiomycota</taxon>
        <taxon>Agaricomycotina</taxon>
        <taxon>Agaricomycetes</taxon>
        <taxon>Agaricomycetidae</taxon>
        <taxon>Atheliales</taxon>
        <taxon>Atheliaceae</taxon>
        <taxon>Piloderma</taxon>
    </lineage>
</organism>
<feature type="active site" evidence="4">
    <location>
        <position position="470"/>
    </location>
</feature>
<dbReference type="SMART" id="SM00050">
    <property type="entry name" value="DISIN"/>
    <property type="match status" value="1"/>
</dbReference>
<keyword evidence="5" id="KW-1133">Transmembrane helix</keyword>
<evidence type="ECO:0000256" key="3">
    <source>
        <dbReference type="ARBA" id="ARBA00074021"/>
    </source>
</evidence>
<dbReference type="SUPFAM" id="SSF55486">
    <property type="entry name" value="Metalloproteases ('zincins'), catalytic domain"/>
    <property type="match status" value="1"/>
</dbReference>
<reference evidence="9" key="2">
    <citation type="submission" date="2015-01" db="EMBL/GenBank/DDBJ databases">
        <title>Evolutionary Origins and Diversification of the Mycorrhizal Mutualists.</title>
        <authorList>
            <consortium name="DOE Joint Genome Institute"/>
            <consortium name="Mycorrhizal Genomics Consortium"/>
            <person name="Kohler A."/>
            <person name="Kuo A."/>
            <person name="Nagy L.G."/>
            <person name="Floudas D."/>
            <person name="Copeland A."/>
            <person name="Barry K.W."/>
            <person name="Cichocki N."/>
            <person name="Veneault-Fourrey C."/>
            <person name="LaButti K."/>
            <person name="Lindquist E.A."/>
            <person name="Lipzen A."/>
            <person name="Lundell T."/>
            <person name="Morin E."/>
            <person name="Murat C."/>
            <person name="Riley R."/>
            <person name="Ohm R."/>
            <person name="Sun H."/>
            <person name="Tunlid A."/>
            <person name="Henrissat B."/>
            <person name="Grigoriev I.V."/>
            <person name="Hibbett D.S."/>
            <person name="Martin F."/>
        </authorList>
    </citation>
    <scope>NUCLEOTIDE SEQUENCE [LARGE SCALE GENOMIC DNA]</scope>
    <source>
        <strain evidence="9">F 1598</strain>
    </source>
</reference>